<evidence type="ECO:0000256" key="1">
    <source>
        <dbReference type="ARBA" id="ARBA00010088"/>
    </source>
</evidence>
<dbReference type="RefSeq" id="WP_182669475.1">
    <property type="nucleotide sequence ID" value="NZ_JACHTE010000006.1"/>
</dbReference>
<comment type="similarity">
    <text evidence="1">Belongs to the peptidase S33 family.</text>
</comment>
<protein>
    <submittedName>
        <fullName evidence="6">Alpha/beta fold hydrolase</fullName>
    </submittedName>
</protein>
<feature type="domain" description="Peptidase S33 tripeptidyl aminopeptidase-like C-terminal" evidence="5">
    <location>
        <begin position="403"/>
        <end position="494"/>
    </location>
</feature>
<dbReference type="Pfam" id="PF00561">
    <property type="entry name" value="Abhydrolase_1"/>
    <property type="match status" value="1"/>
</dbReference>
<feature type="signal peptide" evidence="3">
    <location>
        <begin position="1"/>
        <end position="24"/>
    </location>
</feature>
<dbReference type="InterPro" id="IPR050266">
    <property type="entry name" value="AB_hydrolase_sf"/>
</dbReference>
<dbReference type="AlphaFoldDB" id="A0A7W3YF12"/>
<dbReference type="Proteomes" id="UP000552587">
    <property type="component" value="Unassembled WGS sequence"/>
</dbReference>
<gene>
    <name evidence="6" type="ORF">H4F99_09365</name>
</gene>
<dbReference type="PROSITE" id="PS51257">
    <property type="entry name" value="PROKAR_LIPOPROTEIN"/>
    <property type="match status" value="1"/>
</dbReference>
<evidence type="ECO:0000256" key="2">
    <source>
        <dbReference type="ARBA" id="ARBA00022801"/>
    </source>
</evidence>
<dbReference type="PROSITE" id="PS51318">
    <property type="entry name" value="TAT"/>
    <property type="match status" value="1"/>
</dbReference>
<keyword evidence="3" id="KW-0732">Signal</keyword>
<dbReference type="Gene3D" id="3.40.50.1820">
    <property type="entry name" value="alpha/beta hydrolase"/>
    <property type="match status" value="1"/>
</dbReference>
<dbReference type="GO" id="GO:0006508">
    <property type="term" value="P:proteolysis"/>
    <property type="evidence" value="ECO:0007669"/>
    <property type="project" value="InterPro"/>
</dbReference>
<feature type="domain" description="AB hydrolase-1" evidence="4">
    <location>
        <begin position="102"/>
        <end position="245"/>
    </location>
</feature>
<evidence type="ECO:0000256" key="3">
    <source>
        <dbReference type="SAM" id="SignalP"/>
    </source>
</evidence>
<evidence type="ECO:0000259" key="5">
    <source>
        <dbReference type="Pfam" id="PF08386"/>
    </source>
</evidence>
<dbReference type="InterPro" id="IPR000073">
    <property type="entry name" value="AB_hydrolase_1"/>
</dbReference>
<dbReference type="SUPFAM" id="SSF53474">
    <property type="entry name" value="alpha/beta-Hydrolases"/>
    <property type="match status" value="1"/>
</dbReference>
<dbReference type="PANTHER" id="PTHR43798">
    <property type="entry name" value="MONOACYLGLYCEROL LIPASE"/>
    <property type="match status" value="1"/>
</dbReference>
<dbReference type="EMBL" id="JACHTE010000006">
    <property type="protein sequence ID" value="MBB1088697.1"/>
    <property type="molecule type" value="Genomic_DNA"/>
</dbReference>
<comment type="caution">
    <text evidence="6">The sequence shown here is derived from an EMBL/GenBank/DDBJ whole genome shotgun (WGS) entry which is preliminary data.</text>
</comment>
<dbReference type="InterPro" id="IPR013595">
    <property type="entry name" value="Pept_S33_TAP-like_C"/>
</dbReference>
<dbReference type="InterPro" id="IPR002410">
    <property type="entry name" value="Peptidase_S33"/>
</dbReference>
<organism evidence="6 7">
    <name type="scientific">Marilutibacter penaei</name>
    <dbReference type="NCBI Taxonomy" id="2759900"/>
    <lineage>
        <taxon>Bacteria</taxon>
        <taxon>Pseudomonadati</taxon>
        <taxon>Pseudomonadota</taxon>
        <taxon>Gammaproteobacteria</taxon>
        <taxon>Lysobacterales</taxon>
        <taxon>Lysobacteraceae</taxon>
        <taxon>Marilutibacter</taxon>
    </lineage>
</organism>
<dbReference type="InterPro" id="IPR029058">
    <property type="entry name" value="AB_hydrolase_fold"/>
</dbReference>
<proteinExistence type="inferred from homology"/>
<dbReference type="PANTHER" id="PTHR43798:SF27">
    <property type="entry name" value="HYDROLASE ALPHA_BETA HYDROLASE FOLD FAMILY"/>
    <property type="match status" value="1"/>
</dbReference>
<dbReference type="InterPro" id="IPR006311">
    <property type="entry name" value="TAT_signal"/>
</dbReference>
<evidence type="ECO:0000313" key="7">
    <source>
        <dbReference type="Proteomes" id="UP000552587"/>
    </source>
</evidence>
<sequence>MNRPGRRAWPRAALAAATAAVLLAAGCQPGPEAPLEDDTTVHRYGEIAFQPCVLGGEDGMPTVEAQCGGFEVAEDPASPGGRQIRLNLAWLEAEKGGGSDDPLFFIAGGPGQAATGVAPMVEMALKDVLKQRDVILVDQRGTGQSNPLDCRDADGELLGFDAAASGDVEEVKAYFRQCLRSLEGRADTRFYTTTHAIADLDAVRAALGVDRINVMGGSYGTRVAQQYAMRYPSHTRTVVLDGVVPNRLVVGGEFARMLDRALDRQDAQCGEQPACRERFGDDLVGRIRALEAKLRAEPLEVGYRHPTTFAAETGTLDADTLVGLVHGVSYVPQLSALLPLVIDEAEEGRYGPLMSIAQFWSGRMEGMMNLGMRLSVVCAEDAPRYTPDDADAGTLMGADLGPQFFAGCEGWPAGDAPAGFNDAYSGDIPTLLISGDLDPVTPPEYGDEVAAALGNARHLALKGQGHGVMGVGCMPRLVAQFVESADPAALDADCLDTLSYVPPFTGYNGWEP</sequence>
<evidence type="ECO:0000313" key="6">
    <source>
        <dbReference type="EMBL" id="MBB1088697.1"/>
    </source>
</evidence>
<accession>A0A7W3YF12</accession>
<dbReference type="GO" id="GO:0016020">
    <property type="term" value="C:membrane"/>
    <property type="evidence" value="ECO:0007669"/>
    <property type="project" value="TreeGrafter"/>
</dbReference>
<dbReference type="GO" id="GO:0008233">
    <property type="term" value="F:peptidase activity"/>
    <property type="evidence" value="ECO:0007669"/>
    <property type="project" value="InterPro"/>
</dbReference>
<name>A0A7W3YF12_9GAMM</name>
<reference evidence="6 7" key="1">
    <citation type="submission" date="2020-07" db="EMBL/GenBank/DDBJ databases">
        <authorList>
            <person name="Xu S."/>
            <person name="Li A."/>
        </authorList>
    </citation>
    <scope>NUCLEOTIDE SEQUENCE [LARGE SCALE GENOMIC DNA]</scope>
    <source>
        <strain evidence="6 7">SG-8</strain>
    </source>
</reference>
<dbReference type="Pfam" id="PF08386">
    <property type="entry name" value="Abhydrolase_4"/>
    <property type="match status" value="1"/>
</dbReference>
<evidence type="ECO:0000259" key="4">
    <source>
        <dbReference type="Pfam" id="PF00561"/>
    </source>
</evidence>
<keyword evidence="7" id="KW-1185">Reference proteome</keyword>
<dbReference type="PRINTS" id="PR00793">
    <property type="entry name" value="PROAMNOPTASE"/>
</dbReference>
<feature type="chain" id="PRO_5030584126" evidence="3">
    <location>
        <begin position="25"/>
        <end position="512"/>
    </location>
</feature>
<keyword evidence="2 6" id="KW-0378">Hydrolase</keyword>